<name>A0ABP7X6J2_9GAMM</name>
<keyword evidence="2" id="KW-0479">Metal-binding</keyword>
<dbReference type="PROSITE" id="PS00086">
    <property type="entry name" value="CYTOCHROME_P450"/>
    <property type="match status" value="1"/>
</dbReference>
<evidence type="ECO:0000313" key="4">
    <source>
        <dbReference type="Proteomes" id="UP001500392"/>
    </source>
</evidence>
<dbReference type="PRINTS" id="PR00385">
    <property type="entry name" value="P450"/>
</dbReference>
<evidence type="ECO:0000256" key="1">
    <source>
        <dbReference type="ARBA" id="ARBA00010617"/>
    </source>
</evidence>
<proteinExistence type="inferred from homology"/>
<keyword evidence="4" id="KW-1185">Reference proteome</keyword>
<gene>
    <name evidence="3" type="ORF">GCM10022414_32800</name>
</gene>
<organism evidence="3 4">
    <name type="scientific">Zhongshania borealis</name>
    <dbReference type="NCBI Taxonomy" id="889488"/>
    <lineage>
        <taxon>Bacteria</taxon>
        <taxon>Pseudomonadati</taxon>
        <taxon>Pseudomonadota</taxon>
        <taxon>Gammaproteobacteria</taxon>
        <taxon>Cellvibrionales</taxon>
        <taxon>Spongiibacteraceae</taxon>
        <taxon>Zhongshania</taxon>
    </lineage>
</organism>
<comment type="caution">
    <text evidence="3">The sequence shown here is derived from an EMBL/GenBank/DDBJ whole genome shotgun (WGS) entry which is preliminary data.</text>
</comment>
<dbReference type="PRINTS" id="PR00359">
    <property type="entry name" value="BP450"/>
</dbReference>
<dbReference type="SUPFAM" id="SSF48264">
    <property type="entry name" value="Cytochrome P450"/>
    <property type="match status" value="1"/>
</dbReference>
<dbReference type="InterPro" id="IPR036396">
    <property type="entry name" value="Cyt_P450_sf"/>
</dbReference>
<sequence>MSRDLADEICKNPQIFSSTARTALPMELEEAKINAQAQMLVNMDPPRHQKYRRIARNAFTPKAVEAYHDTFKSYAKEIVDAVASRGECEFISEVAAELPLMAILDLCGVPKEDRKKIFEWTNEMFFQEDSDISGDDPQARADAAAANMYFYADELAKRHRDEPLNNIVGALLDGVVEGENLTTGEFQMFFLMLIAAGNESTRSVTAHGMRLLMENPEQLQLLIDNPSMIPDAIEEILRYNPAFVGMRRTVMQDIELDGVQLKKGDKLILNWHLINTDESVFNDPFVFDITRGQRMPELHREHRAFGIGQHFCLGSHLARLELDVVFNEVLPRLRNPKFAEPVKYVRDYFVNGIKEMKITFDPEVSG</sequence>
<dbReference type="Pfam" id="PF00067">
    <property type="entry name" value="p450"/>
    <property type="match status" value="1"/>
</dbReference>
<evidence type="ECO:0000313" key="3">
    <source>
        <dbReference type="EMBL" id="GAA4104085.1"/>
    </source>
</evidence>
<dbReference type="Proteomes" id="UP001500392">
    <property type="component" value="Unassembled WGS sequence"/>
</dbReference>
<dbReference type="InterPro" id="IPR001128">
    <property type="entry name" value="Cyt_P450"/>
</dbReference>
<keyword evidence="2" id="KW-0408">Iron</keyword>
<dbReference type="InterPro" id="IPR017972">
    <property type="entry name" value="Cyt_P450_CS"/>
</dbReference>
<keyword evidence="2" id="KW-0560">Oxidoreductase</keyword>
<keyword evidence="2" id="KW-0503">Monooxygenase</keyword>
<dbReference type="PANTHER" id="PTHR46696">
    <property type="entry name" value="P450, PUTATIVE (EUROFUNG)-RELATED"/>
    <property type="match status" value="1"/>
</dbReference>
<dbReference type="EMBL" id="BAABDM010000009">
    <property type="protein sequence ID" value="GAA4104085.1"/>
    <property type="molecule type" value="Genomic_DNA"/>
</dbReference>
<dbReference type="InterPro" id="IPR002397">
    <property type="entry name" value="Cyt_P450_B"/>
</dbReference>
<protein>
    <submittedName>
        <fullName evidence="3">Cytochrome P450</fullName>
    </submittedName>
</protein>
<keyword evidence="2" id="KW-0349">Heme</keyword>
<dbReference type="PANTHER" id="PTHR46696:SF4">
    <property type="entry name" value="BIOTIN BIOSYNTHESIS CYTOCHROME P450"/>
    <property type="match status" value="1"/>
</dbReference>
<evidence type="ECO:0000256" key="2">
    <source>
        <dbReference type="RuleBase" id="RU000461"/>
    </source>
</evidence>
<comment type="similarity">
    <text evidence="1 2">Belongs to the cytochrome P450 family.</text>
</comment>
<reference evidence="4" key="1">
    <citation type="journal article" date="2019" name="Int. J. Syst. Evol. Microbiol.">
        <title>The Global Catalogue of Microorganisms (GCM) 10K type strain sequencing project: providing services to taxonomists for standard genome sequencing and annotation.</title>
        <authorList>
            <consortium name="The Broad Institute Genomics Platform"/>
            <consortium name="The Broad Institute Genome Sequencing Center for Infectious Disease"/>
            <person name="Wu L."/>
            <person name="Ma J."/>
        </authorList>
    </citation>
    <scope>NUCLEOTIDE SEQUENCE [LARGE SCALE GENOMIC DNA]</scope>
    <source>
        <strain evidence="4">JCM 17304</strain>
    </source>
</reference>
<accession>A0ABP7X6J2</accession>
<dbReference type="Gene3D" id="1.10.630.10">
    <property type="entry name" value="Cytochrome P450"/>
    <property type="match status" value="1"/>
</dbReference>